<dbReference type="EMBL" id="OZ075115">
    <property type="protein sequence ID" value="CAL5067854.1"/>
    <property type="molecule type" value="Genomic_DNA"/>
</dbReference>
<evidence type="ECO:0000256" key="1">
    <source>
        <dbReference type="SAM" id="MobiDB-lite"/>
    </source>
</evidence>
<dbReference type="Proteomes" id="UP001497457">
    <property type="component" value="Chromosome 5rd"/>
</dbReference>
<dbReference type="PANTHER" id="PTHR34666:SF3">
    <property type="entry name" value="OS04G0436000 PROTEIN"/>
    <property type="match status" value="1"/>
</dbReference>
<organism evidence="2 3">
    <name type="scientific">Urochloa decumbens</name>
    <dbReference type="NCBI Taxonomy" id="240449"/>
    <lineage>
        <taxon>Eukaryota</taxon>
        <taxon>Viridiplantae</taxon>
        <taxon>Streptophyta</taxon>
        <taxon>Embryophyta</taxon>
        <taxon>Tracheophyta</taxon>
        <taxon>Spermatophyta</taxon>
        <taxon>Magnoliopsida</taxon>
        <taxon>Liliopsida</taxon>
        <taxon>Poales</taxon>
        <taxon>Poaceae</taxon>
        <taxon>PACMAD clade</taxon>
        <taxon>Panicoideae</taxon>
        <taxon>Panicodae</taxon>
        <taxon>Paniceae</taxon>
        <taxon>Melinidinae</taxon>
        <taxon>Urochloa</taxon>
    </lineage>
</organism>
<reference evidence="2 3" key="2">
    <citation type="submission" date="2024-10" db="EMBL/GenBank/DDBJ databases">
        <authorList>
            <person name="Ryan C."/>
        </authorList>
    </citation>
    <scope>NUCLEOTIDE SEQUENCE [LARGE SCALE GENOMIC DNA]</scope>
</reference>
<evidence type="ECO:0000313" key="3">
    <source>
        <dbReference type="Proteomes" id="UP001497457"/>
    </source>
</evidence>
<accession>A0ABC9F299</accession>
<feature type="region of interest" description="Disordered" evidence="1">
    <location>
        <begin position="1"/>
        <end position="31"/>
    </location>
</feature>
<reference evidence="3" key="1">
    <citation type="submission" date="2024-06" db="EMBL/GenBank/DDBJ databases">
        <authorList>
            <person name="Ryan C."/>
        </authorList>
    </citation>
    <scope>NUCLEOTIDE SEQUENCE [LARGE SCALE GENOMIC DNA]</scope>
</reference>
<proteinExistence type="predicted"/>
<name>A0ABC9F299_9POAL</name>
<gene>
    <name evidence="2" type="ORF">URODEC1_LOCUS101216</name>
</gene>
<feature type="region of interest" description="Disordered" evidence="1">
    <location>
        <begin position="67"/>
        <end position="93"/>
    </location>
</feature>
<protein>
    <submittedName>
        <fullName evidence="2">Uncharacterized protein</fullName>
    </submittedName>
</protein>
<keyword evidence="3" id="KW-1185">Reference proteome</keyword>
<feature type="compositionally biased region" description="Low complexity" evidence="1">
    <location>
        <begin position="83"/>
        <end position="92"/>
    </location>
</feature>
<feature type="compositionally biased region" description="Low complexity" evidence="1">
    <location>
        <begin position="145"/>
        <end position="158"/>
    </location>
</feature>
<dbReference type="PANTHER" id="PTHR34666">
    <property type="entry name" value="EXPRESSED PROTEIN"/>
    <property type="match status" value="1"/>
</dbReference>
<evidence type="ECO:0000313" key="2">
    <source>
        <dbReference type="EMBL" id="CAL5067854.1"/>
    </source>
</evidence>
<dbReference type="AlphaFoldDB" id="A0ABC9F299"/>
<sequence>MEFTFPATTTTTTTPEQLPPATAGPAPLPAACRQLPLPRLTAARPPWFPPSPPPAVPTRATAAVVMPEEEPPENTAGTGPGGDAAAASAAAEAELEERMDMLWEDFNEELSSSLAARRRARARGGSWRDDRGLEGPSSWSEEEPSPAASEAESEPAAARAGCGPLLRPSARAAAGARHCRRRAGRWVLLMRIFRRLFVVEKTISAVPRQRSTTRAR</sequence>
<feature type="region of interest" description="Disordered" evidence="1">
    <location>
        <begin position="119"/>
        <end position="162"/>
    </location>
</feature>